<dbReference type="Proteomes" id="UP000178323">
    <property type="component" value="Unassembled WGS sequence"/>
</dbReference>
<dbReference type="InterPro" id="IPR036597">
    <property type="entry name" value="Fido-like_dom_sf"/>
</dbReference>
<reference evidence="1 2" key="1">
    <citation type="journal article" date="2016" name="Nat. Commun.">
        <title>Thousands of microbial genomes shed light on interconnected biogeochemical processes in an aquifer system.</title>
        <authorList>
            <person name="Anantharaman K."/>
            <person name="Brown C.T."/>
            <person name="Hug L.A."/>
            <person name="Sharon I."/>
            <person name="Castelle C.J."/>
            <person name="Probst A.J."/>
            <person name="Thomas B.C."/>
            <person name="Singh A."/>
            <person name="Wilkins M.J."/>
            <person name="Karaoz U."/>
            <person name="Brodie E.L."/>
            <person name="Williams K.H."/>
            <person name="Hubbard S.S."/>
            <person name="Banfield J.F."/>
        </authorList>
    </citation>
    <scope>NUCLEOTIDE SEQUENCE [LARGE SCALE GENOMIC DNA]</scope>
</reference>
<dbReference type="AlphaFoldDB" id="A0A1F5S867"/>
<dbReference type="Gene3D" id="1.10.3290.10">
    <property type="entry name" value="Fido-like domain"/>
    <property type="match status" value="1"/>
</dbReference>
<accession>A0A1F5S867</accession>
<gene>
    <name evidence="1" type="ORF">A2Y83_00870</name>
</gene>
<dbReference type="STRING" id="1797985.A2Y83_00870"/>
<evidence type="ECO:0000313" key="1">
    <source>
        <dbReference type="EMBL" id="OGF22904.1"/>
    </source>
</evidence>
<evidence type="ECO:0000313" key="2">
    <source>
        <dbReference type="Proteomes" id="UP000178323"/>
    </source>
</evidence>
<dbReference type="EMBL" id="MFFS01000009">
    <property type="protein sequence ID" value="OGF22904.1"/>
    <property type="molecule type" value="Genomic_DNA"/>
</dbReference>
<comment type="caution">
    <text evidence="1">The sequence shown here is derived from an EMBL/GenBank/DDBJ whole genome shotgun (WGS) entry which is preliminary data.</text>
</comment>
<protein>
    <recommendedName>
        <fullName evidence="3">Fic/DOC N-terminal domain-containing protein</fullName>
    </recommendedName>
</protein>
<sequence>MAKDAKKTTEKHIVPDNFSKRIENIPASVVSKIAKIDELKGQWISGARLSPQVLGRLERSVLITSTGASTRIEGARMSDADIEKLMRGISIQKFTNRDKQEVRGYYELLAPRPLISLQPKCAI</sequence>
<organism evidence="1 2">
    <name type="scientific">Candidatus Falkowbacteria bacterium RBG_13_39_14</name>
    <dbReference type="NCBI Taxonomy" id="1797985"/>
    <lineage>
        <taxon>Bacteria</taxon>
        <taxon>Candidatus Falkowiibacteriota</taxon>
    </lineage>
</organism>
<proteinExistence type="predicted"/>
<evidence type="ECO:0008006" key="3">
    <source>
        <dbReference type="Google" id="ProtNLM"/>
    </source>
</evidence>
<name>A0A1F5S867_9BACT</name>